<dbReference type="InterPro" id="IPR036771">
    <property type="entry name" value="ATPsynth_dsu/esu_N"/>
</dbReference>
<dbReference type="AlphaFoldDB" id="A0A1F5JZ54"/>
<dbReference type="SUPFAM" id="SSF51344">
    <property type="entry name" value="Epsilon subunit of F1F0-ATP synthase N-terminal domain"/>
    <property type="match status" value="1"/>
</dbReference>
<sequence>MPNPTLHVRIISPQQLILDVEANSVSSKNTMGNFDILPQHANFITLVENSPILVRPATAGQKPQTFKFPLAIIVTMENKVNIYTYIQPQTKFR</sequence>
<evidence type="ECO:0000256" key="1">
    <source>
        <dbReference type="ARBA" id="ARBA00023196"/>
    </source>
</evidence>
<dbReference type="GO" id="GO:0045259">
    <property type="term" value="C:proton-transporting ATP synthase complex"/>
    <property type="evidence" value="ECO:0007669"/>
    <property type="project" value="UniProtKB-KW"/>
</dbReference>
<dbReference type="InterPro" id="IPR020546">
    <property type="entry name" value="ATP_synth_F1_dsu/esu_N"/>
</dbReference>
<protein>
    <recommendedName>
        <fullName evidence="2">ATP synthase F1 complex delta/epsilon subunit N-terminal domain-containing protein</fullName>
    </recommendedName>
</protein>
<evidence type="ECO:0000313" key="3">
    <source>
        <dbReference type="EMBL" id="OGE33913.1"/>
    </source>
</evidence>
<proteinExistence type="predicted"/>
<evidence type="ECO:0000259" key="2">
    <source>
        <dbReference type="Pfam" id="PF02823"/>
    </source>
</evidence>
<reference evidence="3 4" key="1">
    <citation type="journal article" date="2016" name="Nat. Commun.">
        <title>Thousands of microbial genomes shed light on interconnected biogeochemical processes in an aquifer system.</title>
        <authorList>
            <person name="Anantharaman K."/>
            <person name="Brown C.T."/>
            <person name="Hug L.A."/>
            <person name="Sharon I."/>
            <person name="Castelle C.J."/>
            <person name="Probst A.J."/>
            <person name="Thomas B.C."/>
            <person name="Singh A."/>
            <person name="Wilkins M.J."/>
            <person name="Karaoz U."/>
            <person name="Brodie E.L."/>
            <person name="Williams K.H."/>
            <person name="Hubbard S.S."/>
            <person name="Banfield J.F."/>
        </authorList>
    </citation>
    <scope>NUCLEOTIDE SEQUENCE [LARGE SCALE GENOMIC DNA]</scope>
</reference>
<evidence type="ECO:0000313" key="4">
    <source>
        <dbReference type="Proteomes" id="UP000177258"/>
    </source>
</evidence>
<keyword evidence="1" id="KW-0066">ATP synthesis</keyword>
<dbReference type="Gene3D" id="2.60.15.10">
    <property type="entry name" value="F0F1 ATP synthase delta/epsilon subunit, N-terminal"/>
    <property type="match status" value="1"/>
</dbReference>
<organism evidence="3 4">
    <name type="scientific">Candidatus Daviesbacteria bacterium RIFCSPHIGHO2_02_FULL_41_10</name>
    <dbReference type="NCBI Taxonomy" id="1797774"/>
    <lineage>
        <taxon>Bacteria</taxon>
        <taxon>Candidatus Daviesiibacteriota</taxon>
    </lineage>
</organism>
<dbReference type="Pfam" id="PF02823">
    <property type="entry name" value="ATP-synt_DE_N"/>
    <property type="match status" value="1"/>
</dbReference>
<dbReference type="Proteomes" id="UP000177258">
    <property type="component" value="Unassembled WGS sequence"/>
</dbReference>
<accession>A0A1F5JZ54</accession>
<feature type="domain" description="ATP synthase F1 complex delta/epsilon subunit N-terminal" evidence="2">
    <location>
        <begin position="6"/>
        <end position="83"/>
    </location>
</feature>
<comment type="caution">
    <text evidence="3">The sequence shown here is derived from an EMBL/GenBank/DDBJ whole genome shotgun (WGS) entry which is preliminary data.</text>
</comment>
<gene>
    <name evidence="3" type="ORF">A3D83_04740</name>
</gene>
<dbReference type="GO" id="GO:0015986">
    <property type="term" value="P:proton motive force-driven ATP synthesis"/>
    <property type="evidence" value="ECO:0007669"/>
    <property type="project" value="InterPro"/>
</dbReference>
<keyword evidence="1" id="KW-0139">CF(1)</keyword>
<name>A0A1F5JZ54_9BACT</name>
<dbReference type="EMBL" id="MFDB01000003">
    <property type="protein sequence ID" value="OGE33913.1"/>
    <property type="molecule type" value="Genomic_DNA"/>
</dbReference>